<reference evidence="1 2" key="1">
    <citation type="submission" date="2018-02" db="EMBL/GenBank/DDBJ databases">
        <title>8 Nocardia nova and 1 Nocardia cyriacigeorgica strain used for evolution to TMP-SMX.</title>
        <authorList>
            <person name="Mehta H."/>
            <person name="Weng J."/>
            <person name="Shamoo Y."/>
        </authorList>
    </citation>
    <scope>NUCLEOTIDE SEQUENCE [LARGE SCALE GENOMIC DNA]</scope>
    <source>
        <strain evidence="1 2">MDA3139</strain>
    </source>
</reference>
<dbReference type="EMBL" id="PSZC01000014">
    <property type="protein sequence ID" value="PPJ36359.1"/>
    <property type="molecule type" value="Genomic_DNA"/>
</dbReference>
<dbReference type="RefSeq" id="WP_104380154.1">
    <property type="nucleotide sequence ID" value="NZ_PSZC01000014.1"/>
</dbReference>
<organism evidence="1 2">
    <name type="scientific">Nocardia nova</name>
    <dbReference type="NCBI Taxonomy" id="37330"/>
    <lineage>
        <taxon>Bacteria</taxon>
        <taxon>Bacillati</taxon>
        <taxon>Actinomycetota</taxon>
        <taxon>Actinomycetes</taxon>
        <taxon>Mycobacteriales</taxon>
        <taxon>Nocardiaceae</taxon>
        <taxon>Nocardia</taxon>
    </lineage>
</organism>
<gene>
    <name evidence="1" type="ORF">C5E45_20105</name>
</gene>
<proteinExistence type="predicted"/>
<accession>A0A2S6AMC1</accession>
<evidence type="ECO:0000313" key="1">
    <source>
        <dbReference type="EMBL" id="PPJ36359.1"/>
    </source>
</evidence>
<comment type="caution">
    <text evidence="1">The sequence shown here is derived from an EMBL/GenBank/DDBJ whole genome shotgun (WGS) entry which is preliminary data.</text>
</comment>
<evidence type="ECO:0000313" key="2">
    <source>
        <dbReference type="Proteomes" id="UP000239874"/>
    </source>
</evidence>
<dbReference type="Proteomes" id="UP000239874">
    <property type="component" value="Unassembled WGS sequence"/>
</dbReference>
<name>A0A2S6AMC1_9NOCA</name>
<protein>
    <submittedName>
        <fullName evidence="1">Uncharacterized protein</fullName>
    </submittedName>
</protein>
<dbReference type="AlphaFoldDB" id="A0A2S6AMC1"/>
<sequence length="107" mass="11278">MHAPSQLAIGNRDVEQNLTVGRTDDKLITVADALEAFLAEQAPANADEVRRLALELREAAALPERDDNRVKVTLASIIGAVASSAGTEIGEQVTTLVLDAMRSLGIG</sequence>